<feature type="compositionally biased region" description="Basic and acidic residues" evidence="1">
    <location>
        <begin position="49"/>
        <end position="68"/>
    </location>
</feature>
<keyword evidence="3" id="KW-1185">Reference proteome</keyword>
<dbReference type="AlphaFoldDB" id="A0A4Y1WYP5"/>
<evidence type="ECO:0000313" key="3">
    <source>
        <dbReference type="Proteomes" id="UP000319374"/>
    </source>
</evidence>
<evidence type="ECO:0000256" key="1">
    <source>
        <dbReference type="SAM" id="MobiDB-lite"/>
    </source>
</evidence>
<name>A0A4Y1WYP5_9BACT</name>
<gene>
    <name evidence="2" type="ORF">A5CPEGH6_00470</name>
</gene>
<dbReference type="KEGG" id="ada:A5CPEGH6_00470"/>
<feature type="compositionally biased region" description="Polar residues" evidence="1">
    <location>
        <begin position="75"/>
        <end position="85"/>
    </location>
</feature>
<protein>
    <submittedName>
        <fullName evidence="2">Uncharacterized protein</fullName>
    </submittedName>
</protein>
<organism evidence="2 3">
    <name type="scientific">Alistipes dispar</name>
    <dbReference type="NCBI Taxonomy" id="2585119"/>
    <lineage>
        <taxon>Bacteria</taxon>
        <taxon>Pseudomonadati</taxon>
        <taxon>Bacteroidota</taxon>
        <taxon>Bacteroidia</taxon>
        <taxon>Bacteroidales</taxon>
        <taxon>Rikenellaceae</taxon>
        <taxon>Alistipes</taxon>
    </lineage>
</organism>
<sequence length="85" mass="9853">MWSAKFGKNRFEYGRILREMHTSLYEEVGSKYGLERGDSIEGRNVSHLNKRDYIRKTDSRGKTGRESGQRASVYDTETGNTDFKP</sequence>
<proteinExistence type="predicted"/>
<feature type="region of interest" description="Disordered" evidence="1">
    <location>
        <begin position="45"/>
        <end position="85"/>
    </location>
</feature>
<dbReference type="Proteomes" id="UP000319374">
    <property type="component" value="Chromosome"/>
</dbReference>
<reference evidence="3" key="1">
    <citation type="submission" date="2019-06" db="EMBL/GenBank/DDBJ databases">
        <title>Alistipes onderdonkii subsp. vulgaris subsp. nov., Alistipes dispar sp. nov. and Alistipes communis sp. nov., isolated from human faeces, and creation of Alistipes onderdonkii subsp. onderdonkii subsp. nov.</title>
        <authorList>
            <person name="Sakamoto M."/>
            <person name="Ikeyama N."/>
            <person name="Ogata Y."/>
            <person name="Suda W."/>
            <person name="Iino T."/>
            <person name="Hattori M."/>
            <person name="Ohkuma M."/>
        </authorList>
    </citation>
    <scope>NUCLEOTIDE SEQUENCE [LARGE SCALE GENOMIC DNA]</scope>
    <source>
        <strain evidence="3">5CPEGH6</strain>
    </source>
</reference>
<accession>A0A4Y1WYP5</accession>
<evidence type="ECO:0000313" key="2">
    <source>
        <dbReference type="EMBL" id="BBL05409.1"/>
    </source>
</evidence>
<dbReference type="EMBL" id="AP019736">
    <property type="protein sequence ID" value="BBL05409.1"/>
    <property type="molecule type" value="Genomic_DNA"/>
</dbReference>